<dbReference type="GO" id="GO:0042407">
    <property type="term" value="P:cristae formation"/>
    <property type="evidence" value="ECO:0007669"/>
    <property type="project" value="InterPro"/>
</dbReference>
<dbReference type="InterPro" id="IPR033181">
    <property type="entry name" value="Mic26_fungi"/>
</dbReference>
<dbReference type="VEuPathDB" id="FungiDB:AMAG_04841"/>
<protein>
    <recommendedName>
        <fullName evidence="1">MICOS complex subunit</fullName>
    </recommendedName>
</protein>
<evidence type="ECO:0000256" key="1">
    <source>
        <dbReference type="RuleBase" id="RU363021"/>
    </source>
</evidence>
<evidence type="ECO:0000313" key="3">
    <source>
        <dbReference type="EMBL" id="KNE58014.1"/>
    </source>
</evidence>
<feature type="coiled-coil region" evidence="2">
    <location>
        <begin position="202"/>
        <end position="229"/>
    </location>
</feature>
<dbReference type="InterPro" id="IPR019166">
    <property type="entry name" value="MIC26/MIC27"/>
</dbReference>
<accession>A0A0L0S6R6</accession>
<dbReference type="Pfam" id="PF09769">
    <property type="entry name" value="ApoO"/>
    <property type="match status" value="1"/>
</dbReference>
<reference evidence="4" key="2">
    <citation type="submission" date="2009-11" db="EMBL/GenBank/DDBJ databases">
        <title>The Genome Sequence of Allomyces macrogynus strain ATCC 38327.</title>
        <authorList>
            <consortium name="The Broad Institute Genome Sequencing Platform"/>
            <person name="Russ C."/>
            <person name="Cuomo C."/>
            <person name="Shea T."/>
            <person name="Young S.K."/>
            <person name="Zeng Q."/>
            <person name="Koehrsen M."/>
            <person name="Haas B."/>
            <person name="Borodovsky M."/>
            <person name="Guigo R."/>
            <person name="Alvarado L."/>
            <person name="Berlin A."/>
            <person name="Borenstein D."/>
            <person name="Chen Z."/>
            <person name="Engels R."/>
            <person name="Freedman E."/>
            <person name="Gellesch M."/>
            <person name="Goldberg J."/>
            <person name="Griggs A."/>
            <person name="Gujja S."/>
            <person name="Heiman D."/>
            <person name="Hepburn T."/>
            <person name="Howarth C."/>
            <person name="Jen D."/>
            <person name="Larson L."/>
            <person name="Lewis B."/>
            <person name="Mehta T."/>
            <person name="Park D."/>
            <person name="Pearson M."/>
            <person name="Roberts A."/>
            <person name="Saif S."/>
            <person name="Shenoy N."/>
            <person name="Sisk P."/>
            <person name="Stolte C."/>
            <person name="Sykes S."/>
            <person name="Walk T."/>
            <person name="White J."/>
            <person name="Yandava C."/>
            <person name="Burger G."/>
            <person name="Gray M.W."/>
            <person name="Holland P.W.H."/>
            <person name="King N."/>
            <person name="Lang F.B.F."/>
            <person name="Roger A.J."/>
            <person name="Ruiz-Trillo I."/>
            <person name="Lander E."/>
            <person name="Nusbaum C."/>
        </authorList>
    </citation>
    <scope>NUCLEOTIDE SEQUENCE [LARGE SCALE GENOMIC DNA]</scope>
    <source>
        <strain evidence="4">ATCC 38327</strain>
    </source>
</reference>
<evidence type="ECO:0000313" key="4">
    <source>
        <dbReference type="Proteomes" id="UP000054350"/>
    </source>
</evidence>
<keyword evidence="2" id="KW-0175">Coiled coil</keyword>
<evidence type="ECO:0000256" key="2">
    <source>
        <dbReference type="SAM" id="Coils"/>
    </source>
</evidence>
<dbReference type="Proteomes" id="UP000054350">
    <property type="component" value="Unassembled WGS sequence"/>
</dbReference>
<comment type="subcellular location">
    <subcellularLocation>
        <location evidence="1">Mitochondrion inner membrane</location>
    </subcellularLocation>
</comment>
<comment type="subunit">
    <text evidence="1">Component of the mitochondrial contact site and cristae organizing system (MICOS) complex.</text>
</comment>
<dbReference type="GO" id="GO:0061617">
    <property type="term" value="C:MICOS complex"/>
    <property type="evidence" value="ECO:0007669"/>
    <property type="project" value="UniProtKB-UniRule"/>
</dbReference>
<dbReference type="AlphaFoldDB" id="A0A0L0S6R6"/>
<keyword evidence="1" id="KW-0999">Mitochondrion inner membrane</keyword>
<name>A0A0L0S6R6_ALLM3</name>
<dbReference type="OMA" id="KWIGVEH"/>
<dbReference type="STRING" id="578462.A0A0L0S6R6"/>
<dbReference type="OrthoDB" id="2399148at2759"/>
<dbReference type="PANTHER" id="PTHR28268">
    <property type="entry name" value="MICOS SUBUNIT MIC26"/>
    <property type="match status" value="1"/>
</dbReference>
<dbReference type="PANTHER" id="PTHR28268:SF1">
    <property type="entry name" value="MICOS SUBUNIT MIC26"/>
    <property type="match status" value="1"/>
</dbReference>
<dbReference type="EMBL" id="GG745332">
    <property type="protein sequence ID" value="KNE58014.1"/>
    <property type="molecule type" value="Genomic_DNA"/>
</dbReference>
<keyword evidence="1" id="KW-0472">Membrane</keyword>
<organism evidence="3 4">
    <name type="scientific">Allomyces macrogynus (strain ATCC 38327)</name>
    <name type="common">Allomyces javanicus var. macrogynus</name>
    <dbReference type="NCBI Taxonomy" id="578462"/>
    <lineage>
        <taxon>Eukaryota</taxon>
        <taxon>Fungi</taxon>
        <taxon>Fungi incertae sedis</taxon>
        <taxon>Blastocladiomycota</taxon>
        <taxon>Blastocladiomycetes</taxon>
        <taxon>Blastocladiales</taxon>
        <taxon>Blastocladiaceae</taxon>
        <taxon>Allomyces</taxon>
    </lineage>
</organism>
<comment type="function">
    <text evidence="1">Component of the MICOS complex, a large protein complex of the mitochondrial inner membrane that plays crucial roles in the maintenance of crista junctions, inner membrane architecture, and formation of contact sites to the outer membrane.</text>
</comment>
<keyword evidence="4" id="KW-1185">Reference proteome</keyword>
<sequence length="290" mass="31284">MSALFAVRRLAAPAAAATAAAALYVNSTPGSPAAPAPFFAVAHMDAAAATVPRTKLPIYDAPEPEYEVVHVPANAVELTVRETRYALRDAFAGTKDSLQSLVSGWISVENRFTDAVQSVKSPDERLMPASLYVVVAAFTGSFLVRNRNILIRAIAPPAFLIAASTYFLPYTTTNAYNLVFNNLPPEAQQSIETAVQHTEMSVSMVRDRVTDLQQQARKMQQDFKTEARNAVPSALKSFLPGGSADAAVPVAAVRPSTEEVVAKVENMYSTRGKPGVKEVIEQDRRESNEA</sequence>
<dbReference type="eggNOG" id="ENOG502S70K">
    <property type="taxonomic scope" value="Eukaryota"/>
</dbReference>
<keyword evidence="1" id="KW-0496">Mitochondrion</keyword>
<gene>
    <name evidence="3" type="ORF">AMAG_04841</name>
</gene>
<reference evidence="3 4" key="1">
    <citation type="submission" date="2009-11" db="EMBL/GenBank/DDBJ databases">
        <title>Annotation of Allomyces macrogynus ATCC 38327.</title>
        <authorList>
            <consortium name="The Broad Institute Genome Sequencing Platform"/>
            <person name="Russ C."/>
            <person name="Cuomo C."/>
            <person name="Burger G."/>
            <person name="Gray M.W."/>
            <person name="Holland P.W.H."/>
            <person name="King N."/>
            <person name="Lang F.B.F."/>
            <person name="Roger A.J."/>
            <person name="Ruiz-Trillo I."/>
            <person name="Young S.K."/>
            <person name="Zeng Q."/>
            <person name="Gargeya S."/>
            <person name="Fitzgerald M."/>
            <person name="Haas B."/>
            <person name="Abouelleil A."/>
            <person name="Alvarado L."/>
            <person name="Arachchi H.M."/>
            <person name="Berlin A."/>
            <person name="Chapman S.B."/>
            <person name="Gearin G."/>
            <person name="Goldberg J."/>
            <person name="Griggs A."/>
            <person name="Gujja S."/>
            <person name="Hansen M."/>
            <person name="Heiman D."/>
            <person name="Howarth C."/>
            <person name="Larimer J."/>
            <person name="Lui A."/>
            <person name="MacDonald P.J.P."/>
            <person name="McCowen C."/>
            <person name="Montmayeur A."/>
            <person name="Murphy C."/>
            <person name="Neiman D."/>
            <person name="Pearson M."/>
            <person name="Priest M."/>
            <person name="Roberts A."/>
            <person name="Saif S."/>
            <person name="Shea T."/>
            <person name="Sisk P."/>
            <person name="Stolte C."/>
            <person name="Sykes S."/>
            <person name="Wortman J."/>
            <person name="Nusbaum C."/>
            <person name="Birren B."/>
        </authorList>
    </citation>
    <scope>NUCLEOTIDE SEQUENCE [LARGE SCALE GENOMIC DNA]</scope>
    <source>
        <strain evidence="3 4">ATCC 38327</strain>
    </source>
</reference>
<proteinExistence type="predicted"/>
<dbReference type="GO" id="GO:0044284">
    <property type="term" value="C:mitochondrial crista junction"/>
    <property type="evidence" value="ECO:0007669"/>
    <property type="project" value="TreeGrafter"/>
</dbReference>